<gene>
    <name evidence="1" type="ORF">DZF91_01815</name>
</gene>
<comment type="caution">
    <text evidence="1">The sequence shown here is derived from an EMBL/GenBank/DDBJ whole genome shotgun (WGS) entry which is preliminary data.</text>
</comment>
<sequence>MSRELVVLLPEPPDIDAALSNSDALRDAALSIGHSNGATLLFDAGGRLLVFIAEPRRVEVPGETERLLNVPVPVPTWWIDIRAAATPDTASTIAHHCAEALTHRHNGILCATEAPA</sequence>
<dbReference type="AlphaFoldDB" id="A0A372JTM4"/>
<dbReference type="EMBL" id="QURH01000034">
    <property type="protein sequence ID" value="RFU43299.1"/>
    <property type="molecule type" value="Genomic_DNA"/>
</dbReference>
<name>A0A372JTM4_9ACTN</name>
<dbReference type="Proteomes" id="UP000261811">
    <property type="component" value="Unassembled WGS sequence"/>
</dbReference>
<protein>
    <submittedName>
        <fullName evidence="1">Uncharacterized protein</fullName>
    </submittedName>
</protein>
<keyword evidence="2" id="KW-1185">Reference proteome</keyword>
<evidence type="ECO:0000313" key="1">
    <source>
        <dbReference type="EMBL" id="RFU43299.1"/>
    </source>
</evidence>
<evidence type="ECO:0000313" key="2">
    <source>
        <dbReference type="Proteomes" id="UP000261811"/>
    </source>
</evidence>
<accession>A0A372JTM4</accession>
<organism evidence="1 2">
    <name type="scientific">Actinomadura logoneensis</name>
    <dbReference type="NCBI Taxonomy" id="2293572"/>
    <lineage>
        <taxon>Bacteria</taxon>
        <taxon>Bacillati</taxon>
        <taxon>Actinomycetota</taxon>
        <taxon>Actinomycetes</taxon>
        <taxon>Streptosporangiales</taxon>
        <taxon>Thermomonosporaceae</taxon>
        <taxon>Actinomadura</taxon>
    </lineage>
</organism>
<proteinExistence type="predicted"/>
<dbReference type="OrthoDB" id="3392321at2"/>
<reference evidence="1 2" key="1">
    <citation type="submission" date="2018-08" db="EMBL/GenBank/DDBJ databases">
        <title>Actinomadura jelena sp. nov., a novel Actinomycete isolated from soil in Chad.</title>
        <authorList>
            <person name="Shi L."/>
        </authorList>
    </citation>
    <scope>NUCLEOTIDE SEQUENCE [LARGE SCALE GENOMIC DNA]</scope>
    <source>
        <strain evidence="1 2">NEAU-G17</strain>
    </source>
</reference>
<dbReference type="RefSeq" id="WP_117355777.1">
    <property type="nucleotide sequence ID" value="NZ_QURH01000034.1"/>
</dbReference>